<dbReference type="PANTHER" id="PTHR38431">
    <property type="entry name" value="BLL2305 PROTEIN"/>
    <property type="match status" value="1"/>
</dbReference>
<dbReference type="Gene3D" id="3.40.190.10">
    <property type="entry name" value="Periplasmic binding protein-like II"/>
    <property type="match status" value="1"/>
</dbReference>
<evidence type="ECO:0000313" key="4">
    <source>
        <dbReference type="Proteomes" id="UP000033187"/>
    </source>
</evidence>
<organism evidence="3 4">
    <name type="scientific">Candidatus Filomicrobium marinum</name>
    <dbReference type="NCBI Taxonomy" id="1608628"/>
    <lineage>
        <taxon>Bacteria</taxon>
        <taxon>Pseudomonadati</taxon>
        <taxon>Pseudomonadota</taxon>
        <taxon>Alphaproteobacteria</taxon>
        <taxon>Hyphomicrobiales</taxon>
        <taxon>Hyphomicrobiaceae</taxon>
        <taxon>Filomicrobium</taxon>
    </lineage>
</organism>
<evidence type="ECO:0000259" key="2">
    <source>
        <dbReference type="Pfam" id="PF12728"/>
    </source>
</evidence>
<dbReference type="SUPFAM" id="SSF53850">
    <property type="entry name" value="Periplasmic binding protein-like II"/>
    <property type="match status" value="1"/>
</dbReference>
<dbReference type="GO" id="GO:0003677">
    <property type="term" value="F:DNA binding"/>
    <property type="evidence" value="ECO:0007669"/>
    <property type="project" value="InterPro"/>
</dbReference>
<feature type="domain" description="PBP" evidence="1">
    <location>
        <begin position="84"/>
        <end position="263"/>
    </location>
</feature>
<dbReference type="NCBIfam" id="TIGR01764">
    <property type="entry name" value="excise"/>
    <property type="match status" value="1"/>
</dbReference>
<name>A0A0D6JDR3_9HYPH</name>
<dbReference type="AlphaFoldDB" id="A0A0D6JDR3"/>
<dbReference type="PANTHER" id="PTHR38431:SF1">
    <property type="entry name" value="BLL2305 PROTEIN"/>
    <property type="match status" value="1"/>
</dbReference>
<evidence type="ECO:0000313" key="3">
    <source>
        <dbReference type="EMBL" id="CPR18097.1"/>
    </source>
</evidence>
<dbReference type="KEGG" id="fiy:BN1229_v1_1556"/>
<dbReference type="Pfam" id="PF12728">
    <property type="entry name" value="HTH_17"/>
    <property type="match status" value="1"/>
</dbReference>
<dbReference type="KEGG" id="fil:BN1229_v1_1554"/>
<protein>
    <recommendedName>
        <fullName evidence="5">Excisionase</fullName>
    </recommendedName>
</protein>
<reference evidence="4" key="1">
    <citation type="submission" date="2015-02" db="EMBL/GenBank/DDBJ databases">
        <authorList>
            <person name="Chooi Y.-H."/>
        </authorList>
    </citation>
    <scope>NUCLEOTIDE SEQUENCE [LARGE SCALE GENOMIC DNA]</scope>
    <source>
        <strain evidence="4">strain Y</strain>
    </source>
</reference>
<evidence type="ECO:0008006" key="5">
    <source>
        <dbReference type="Google" id="ProtNLM"/>
    </source>
</evidence>
<dbReference type="InterPro" id="IPR010093">
    <property type="entry name" value="SinI_DNA-bd"/>
</dbReference>
<evidence type="ECO:0000259" key="1">
    <source>
        <dbReference type="Pfam" id="PF12727"/>
    </source>
</evidence>
<accession>A0A0D6JDR3</accession>
<dbReference type="RefSeq" id="WP_046477653.1">
    <property type="nucleotide sequence ID" value="NZ_LN829118.1"/>
</dbReference>
<dbReference type="Pfam" id="PF12727">
    <property type="entry name" value="PBP_like"/>
    <property type="match status" value="1"/>
</dbReference>
<dbReference type="Proteomes" id="UP000033187">
    <property type="component" value="Chromosome 1"/>
</dbReference>
<gene>
    <name evidence="3" type="ORF">YBN1229_v1_1556</name>
</gene>
<dbReference type="InterPro" id="IPR024370">
    <property type="entry name" value="PBP_domain"/>
</dbReference>
<dbReference type="InterPro" id="IPR041657">
    <property type="entry name" value="HTH_17"/>
</dbReference>
<proteinExistence type="predicted"/>
<dbReference type="EMBL" id="LN829119">
    <property type="protein sequence ID" value="CPR18097.1"/>
    <property type="molecule type" value="Genomic_DNA"/>
</dbReference>
<sequence length="293" mass="31842">MHRYLTTKEVADLLRLKERKVYDLAASGGIPCTRATGKLLFPRDGVDAWLSNNTDAGALGAAGQRPNVFLGSHDPLLDWALLESRCGIATFFDGSSDGLERFCSRQGIAAGIHLIDAATGDWNVPIVNARLGLASCILVEWAWRRRGLIVAKGQAEKFATIGDLKGHRVVPRQPEAGSQILLEHVMAENGLSDTDVQFIPAARSETDAAVAVLEGKADAAFGLEALAAKYRLDFVPICNERYDLLVDRRAWFEPPMQKLLAFCRSSTFTECAADYAGYDVSGFGRVHFNGLSA</sequence>
<keyword evidence="4" id="KW-1185">Reference proteome</keyword>
<feature type="domain" description="Helix-turn-helix" evidence="2">
    <location>
        <begin position="4"/>
        <end position="53"/>
    </location>
</feature>
<dbReference type="OrthoDB" id="9805928at2"/>